<dbReference type="Proteomes" id="UP001596083">
    <property type="component" value="Unassembled WGS sequence"/>
</dbReference>
<feature type="compositionally biased region" description="Basic and acidic residues" evidence="1">
    <location>
        <begin position="176"/>
        <end position="196"/>
    </location>
</feature>
<dbReference type="PANTHER" id="PTHR35335:SF1">
    <property type="entry name" value="UPF0716 PROTEIN FXSA"/>
    <property type="match status" value="1"/>
</dbReference>
<accession>A0ABW0ZBG0</accession>
<dbReference type="PANTHER" id="PTHR35335">
    <property type="entry name" value="UPF0716 PROTEIN FXSA"/>
    <property type="match status" value="1"/>
</dbReference>
<feature type="compositionally biased region" description="Low complexity" evidence="1">
    <location>
        <begin position="1"/>
        <end position="14"/>
    </location>
</feature>
<gene>
    <name evidence="3" type="primary">fxsA</name>
    <name evidence="3" type="ORF">ACFP1Z_29550</name>
</gene>
<dbReference type="RefSeq" id="WP_390320772.1">
    <property type="nucleotide sequence ID" value="NZ_JBHSPB010000026.1"/>
</dbReference>
<feature type="region of interest" description="Disordered" evidence="1">
    <location>
        <begin position="170"/>
        <end position="196"/>
    </location>
</feature>
<keyword evidence="2" id="KW-1133">Transmembrane helix</keyword>
<sequence>MTFGAQQQPGRSAAGPGGRPPGRGRARRLLPLGVALWAVLEIWLLTVVAEAAGGLTVLALLIAGAVLGSIVVKRAGRRAWRRLSDSLQPGSPSAAPAPESGGTGLTMLGGLLLILPGFLSDAAGLLCLFPPTRALLRRTVGSRLAAPTAFAPGSFGDAFQQARIHHPDGKVVQGEVVRDEGREPSGPRHDGPQLPR</sequence>
<feature type="transmembrane region" description="Helical" evidence="2">
    <location>
        <begin position="29"/>
        <end position="49"/>
    </location>
</feature>
<dbReference type="NCBIfam" id="NF008528">
    <property type="entry name" value="PRK11463.1-2"/>
    <property type="match status" value="1"/>
</dbReference>
<feature type="transmembrane region" description="Helical" evidence="2">
    <location>
        <begin position="55"/>
        <end position="72"/>
    </location>
</feature>
<evidence type="ECO:0000313" key="4">
    <source>
        <dbReference type="Proteomes" id="UP001596083"/>
    </source>
</evidence>
<dbReference type="EMBL" id="JBHSPB010000026">
    <property type="protein sequence ID" value="MFC5724308.1"/>
    <property type="molecule type" value="Genomic_DNA"/>
</dbReference>
<protein>
    <submittedName>
        <fullName evidence="3">FxsA family membrane protein</fullName>
    </submittedName>
</protein>
<keyword evidence="2" id="KW-0812">Transmembrane</keyword>
<dbReference type="InterPro" id="IPR007313">
    <property type="entry name" value="FxsA"/>
</dbReference>
<reference evidence="4" key="1">
    <citation type="journal article" date="2019" name="Int. J. Syst. Evol. Microbiol.">
        <title>The Global Catalogue of Microorganisms (GCM) 10K type strain sequencing project: providing services to taxonomists for standard genome sequencing and annotation.</title>
        <authorList>
            <consortium name="The Broad Institute Genomics Platform"/>
            <consortium name="The Broad Institute Genome Sequencing Center for Infectious Disease"/>
            <person name="Wu L."/>
            <person name="Ma J."/>
        </authorList>
    </citation>
    <scope>NUCLEOTIDE SEQUENCE [LARGE SCALE GENOMIC DNA]</scope>
    <source>
        <strain evidence="4">CGMCC 4.7304</strain>
    </source>
</reference>
<evidence type="ECO:0000256" key="2">
    <source>
        <dbReference type="SAM" id="Phobius"/>
    </source>
</evidence>
<feature type="region of interest" description="Disordered" evidence="1">
    <location>
        <begin position="1"/>
        <end position="22"/>
    </location>
</feature>
<evidence type="ECO:0000313" key="3">
    <source>
        <dbReference type="EMBL" id="MFC5724308.1"/>
    </source>
</evidence>
<organism evidence="3 4">
    <name type="scientific">Streptomyces gamaensis</name>
    <dbReference type="NCBI Taxonomy" id="1763542"/>
    <lineage>
        <taxon>Bacteria</taxon>
        <taxon>Bacillati</taxon>
        <taxon>Actinomycetota</taxon>
        <taxon>Actinomycetes</taxon>
        <taxon>Kitasatosporales</taxon>
        <taxon>Streptomycetaceae</taxon>
        <taxon>Streptomyces</taxon>
    </lineage>
</organism>
<keyword evidence="2" id="KW-0472">Membrane</keyword>
<evidence type="ECO:0000256" key="1">
    <source>
        <dbReference type="SAM" id="MobiDB-lite"/>
    </source>
</evidence>
<dbReference type="Pfam" id="PF04186">
    <property type="entry name" value="FxsA"/>
    <property type="match status" value="1"/>
</dbReference>
<dbReference type="NCBIfam" id="NF008527">
    <property type="entry name" value="PRK11463.1-1"/>
    <property type="match status" value="1"/>
</dbReference>
<proteinExistence type="predicted"/>
<keyword evidence="4" id="KW-1185">Reference proteome</keyword>
<comment type="caution">
    <text evidence="3">The sequence shown here is derived from an EMBL/GenBank/DDBJ whole genome shotgun (WGS) entry which is preliminary data.</text>
</comment>
<name>A0ABW0ZBG0_9ACTN</name>